<dbReference type="InterPro" id="IPR011993">
    <property type="entry name" value="PH-like_dom_sf"/>
</dbReference>
<dbReference type="SMART" id="SM00252">
    <property type="entry name" value="SH2"/>
    <property type="match status" value="1"/>
</dbReference>
<dbReference type="InterPro" id="IPR035676">
    <property type="entry name" value="SHC_SH2"/>
</dbReference>
<dbReference type="InterPro" id="IPR000980">
    <property type="entry name" value="SH2"/>
</dbReference>
<dbReference type="PROSITE" id="PS50001">
    <property type="entry name" value="SH2"/>
    <property type="match status" value="1"/>
</dbReference>
<dbReference type="STRING" id="7918.ENSLOCP00000016250"/>
<dbReference type="InterPro" id="IPR006019">
    <property type="entry name" value="PID_Shc-like"/>
</dbReference>
<dbReference type="PANTHER" id="PTHR10337:SF12">
    <property type="entry name" value="SHC-TRANSFORMING PROTEIN 4"/>
    <property type="match status" value="1"/>
</dbReference>
<dbReference type="EMBL" id="AHAT01026093">
    <property type="status" value="NOT_ANNOTATED_CDS"/>
    <property type="molecule type" value="Genomic_DNA"/>
</dbReference>
<dbReference type="SMART" id="SM00462">
    <property type="entry name" value="PTB"/>
    <property type="match status" value="1"/>
</dbReference>
<dbReference type="Pfam" id="PF00640">
    <property type="entry name" value="PID"/>
    <property type="match status" value="1"/>
</dbReference>
<keyword evidence="7" id="KW-1185">Reference proteome</keyword>
<reference evidence="7" key="1">
    <citation type="submission" date="2011-12" db="EMBL/GenBank/DDBJ databases">
        <title>The Draft Genome of Lepisosteus oculatus.</title>
        <authorList>
            <consortium name="The Broad Institute Genome Assembly &amp; Analysis Group"/>
            <consortium name="Computational R&amp;D Group"/>
            <consortium name="and Sequencing Platform"/>
            <person name="Di Palma F."/>
            <person name="Alfoldi J."/>
            <person name="Johnson J."/>
            <person name="Berlin A."/>
            <person name="Gnerre S."/>
            <person name="Jaffe D."/>
            <person name="MacCallum I."/>
            <person name="Young S."/>
            <person name="Walker B.J."/>
            <person name="Lander E.S."/>
            <person name="Lindblad-Toh K."/>
        </authorList>
    </citation>
    <scope>NUCLEOTIDE SEQUENCE [LARGE SCALE GENOMIC DNA]</scope>
</reference>
<reference evidence="6" key="2">
    <citation type="submission" date="2025-08" db="UniProtKB">
        <authorList>
            <consortium name="Ensembl"/>
        </authorList>
    </citation>
    <scope>IDENTIFICATION</scope>
</reference>
<dbReference type="EMBL" id="AHAT01026094">
    <property type="status" value="NOT_ANNOTATED_CDS"/>
    <property type="molecule type" value="Genomic_DNA"/>
</dbReference>
<dbReference type="SUPFAM" id="SSF55550">
    <property type="entry name" value="SH2 domain"/>
    <property type="match status" value="1"/>
</dbReference>
<dbReference type="OMA" id="MNIDNQQ"/>
<dbReference type="GO" id="GO:0007169">
    <property type="term" value="P:cell surface receptor protein tyrosine kinase signaling pathway"/>
    <property type="evidence" value="ECO:0000318"/>
    <property type="project" value="GO_Central"/>
</dbReference>
<dbReference type="FunFam" id="2.30.29.30:FF:000036">
    <property type="entry name" value="SHC-transforming protein 1 isoform 3"/>
    <property type="match status" value="1"/>
</dbReference>
<dbReference type="FunFam" id="3.30.505.10:FF:000005">
    <property type="entry name" value="SHC-transforming protein 1 isoform 3"/>
    <property type="match status" value="1"/>
</dbReference>
<name>W5N6J1_LEPOC</name>
<dbReference type="GeneTree" id="ENSGT00950000182870"/>
<dbReference type="eggNOG" id="KOG3697">
    <property type="taxonomic scope" value="Eukaryota"/>
</dbReference>
<dbReference type="GO" id="GO:0005886">
    <property type="term" value="C:plasma membrane"/>
    <property type="evidence" value="ECO:0000318"/>
    <property type="project" value="GO_Central"/>
</dbReference>
<dbReference type="Ensembl" id="ENSLOCT00000016280.1">
    <property type="protein sequence ID" value="ENSLOCP00000016250.1"/>
    <property type="gene ID" value="ENSLOCG00000013189.1"/>
</dbReference>
<dbReference type="AlphaFoldDB" id="W5N6J1"/>
<dbReference type="Gene3D" id="3.30.505.10">
    <property type="entry name" value="SH2 domain"/>
    <property type="match status" value="1"/>
</dbReference>
<dbReference type="InterPro" id="IPR051235">
    <property type="entry name" value="CEP152/SHC-Transforming"/>
</dbReference>
<accession>W5N6J1</accession>
<dbReference type="Pfam" id="PF00017">
    <property type="entry name" value="SH2"/>
    <property type="match status" value="1"/>
</dbReference>
<protein>
    <submittedName>
        <fullName evidence="6">SHC adaptor protein 4</fullName>
    </submittedName>
</protein>
<dbReference type="PROSITE" id="PS01179">
    <property type="entry name" value="PID"/>
    <property type="match status" value="1"/>
</dbReference>
<evidence type="ECO:0000259" key="5">
    <source>
        <dbReference type="PROSITE" id="PS50001"/>
    </source>
</evidence>
<dbReference type="SUPFAM" id="SSF50729">
    <property type="entry name" value="PH domain-like"/>
    <property type="match status" value="1"/>
</dbReference>
<dbReference type="InParanoid" id="W5N6J1"/>
<evidence type="ECO:0000259" key="4">
    <source>
        <dbReference type="PROSITE" id="PS01179"/>
    </source>
</evidence>
<dbReference type="Proteomes" id="UP000018468">
    <property type="component" value="Linkage group LG3"/>
</dbReference>
<evidence type="ECO:0000256" key="1">
    <source>
        <dbReference type="ARBA" id="ARBA00022999"/>
    </source>
</evidence>
<evidence type="ECO:0000256" key="2">
    <source>
        <dbReference type="PROSITE-ProRule" id="PRU00191"/>
    </source>
</evidence>
<dbReference type="InterPro" id="IPR006020">
    <property type="entry name" value="PTB/PI_dom"/>
</dbReference>
<dbReference type="InterPro" id="IPR036860">
    <property type="entry name" value="SH2_dom_sf"/>
</dbReference>
<dbReference type="GO" id="GO:0035556">
    <property type="term" value="P:intracellular signal transduction"/>
    <property type="evidence" value="ECO:0007669"/>
    <property type="project" value="InterPro"/>
</dbReference>
<dbReference type="PANTHER" id="PTHR10337">
    <property type="entry name" value="SHC TRANSFORMING PROTEIN"/>
    <property type="match status" value="1"/>
</dbReference>
<dbReference type="Bgee" id="ENSLOCG00000013189">
    <property type="expression patterns" value="Expressed in brain and 1 other cell type or tissue"/>
</dbReference>
<keyword evidence="1 2" id="KW-0727">SH2 domain</keyword>
<evidence type="ECO:0000313" key="7">
    <source>
        <dbReference type="Proteomes" id="UP000018468"/>
    </source>
</evidence>
<feature type="domain" description="PID" evidence="4">
    <location>
        <begin position="196"/>
        <end position="374"/>
    </location>
</feature>
<sequence length="610" mass="65903">MREHTHLSLRGNVLHVGLFGQAGMLHRTKYSRFRNDSVTSLDEGTHGTALPAGAKSPPVPSSSPSTCLAPVPTPPAPHCSLDSPGEGNTTLCAFIPKMANIKLSNPAALLGLKSLTLASREVPRSKVGSGGVTQGGQADPEIRLTSYLAASSPLGQGIAVEKVNSEVGSSPPQGEMVPRIEGLPSLSSSVDILESGLTYYIKYVGCVEVLQSMRMLDFGTRTQVTREAISRLCDAVPGAKGAARKKKLPSKGLSAVLGKSNMQFSGMNVKLTISTNSLSLTTVDTQQIVAYHHMQSISFASGGDPDTTDHVAYVAKDPVNQRACHILECPEGLAQEVINTIGQAFELRFRQFLNHPSSLISAKQRAEEADSSAWAPESGEIHEYYNEIPGKDPPPGGILDMRIKVATIHSPQGHSRAEKVFQAGSPQHLNVYENCSLAQKQLFPAAEKAAKEQLMNHLDQFDECCALLLGALLHFLSEPWMSLCFVLPESTAPEYSGPLSSVLQHLQGRLQEEVWYHGRLSRREAESLLSDSGDFLVRESSSSPGQYVLSGLQGDTARHLLLVDPEGMVRTKDHIFNSVGHLIRYHMDNQQPIVSSGSELCLKQPVVQKQ</sequence>
<feature type="region of interest" description="Disordered" evidence="3">
    <location>
        <begin position="40"/>
        <end position="70"/>
    </location>
</feature>
<dbReference type="GO" id="GO:0030971">
    <property type="term" value="F:receptor tyrosine kinase binding"/>
    <property type="evidence" value="ECO:0000318"/>
    <property type="project" value="GO_Central"/>
</dbReference>
<evidence type="ECO:0000256" key="3">
    <source>
        <dbReference type="SAM" id="MobiDB-lite"/>
    </source>
</evidence>
<organism evidence="6 7">
    <name type="scientific">Lepisosteus oculatus</name>
    <name type="common">Spotted gar</name>
    <dbReference type="NCBI Taxonomy" id="7918"/>
    <lineage>
        <taxon>Eukaryota</taxon>
        <taxon>Metazoa</taxon>
        <taxon>Chordata</taxon>
        <taxon>Craniata</taxon>
        <taxon>Vertebrata</taxon>
        <taxon>Euteleostomi</taxon>
        <taxon>Actinopterygii</taxon>
        <taxon>Neopterygii</taxon>
        <taxon>Holostei</taxon>
        <taxon>Semionotiformes</taxon>
        <taxon>Lepisosteidae</taxon>
        <taxon>Lepisosteus</taxon>
    </lineage>
</organism>
<proteinExistence type="predicted"/>
<reference evidence="6" key="3">
    <citation type="submission" date="2025-09" db="UniProtKB">
        <authorList>
            <consortium name="Ensembl"/>
        </authorList>
    </citation>
    <scope>IDENTIFICATION</scope>
</reference>
<dbReference type="Gene3D" id="2.30.29.30">
    <property type="entry name" value="Pleckstrin-homology domain (PH domain)/Phosphotyrosine-binding domain (PTB)"/>
    <property type="match status" value="1"/>
</dbReference>
<dbReference type="PRINTS" id="PR00401">
    <property type="entry name" value="SH2DOMAIN"/>
</dbReference>
<gene>
    <name evidence="6" type="primary">SHC4</name>
</gene>
<dbReference type="CDD" id="cd09925">
    <property type="entry name" value="SH2_SHC"/>
    <property type="match status" value="1"/>
</dbReference>
<evidence type="ECO:0000313" key="6">
    <source>
        <dbReference type="Ensembl" id="ENSLOCP00000016250.1"/>
    </source>
</evidence>
<dbReference type="CDD" id="cd01209">
    <property type="entry name" value="PTB_Shc"/>
    <property type="match status" value="1"/>
</dbReference>
<dbReference type="PRINTS" id="PR00629">
    <property type="entry name" value="SHCPIDOMAIN"/>
</dbReference>
<dbReference type="EMBL" id="AHAT01026092">
    <property type="status" value="NOT_ANNOTATED_CDS"/>
    <property type="molecule type" value="Genomic_DNA"/>
</dbReference>
<feature type="domain" description="SH2" evidence="5">
    <location>
        <begin position="515"/>
        <end position="606"/>
    </location>
</feature>